<proteinExistence type="inferred from homology"/>
<name>A0A521CKD6_9SPHI</name>
<dbReference type="OrthoDB" id="1190494at2"/>
<feature type="domain" description="4'-phosphopantetheinyl transferase" evidence="3">
    <location>
        <begin position="107"/>
        <end position="162"/>
    </location>
</feature>
<gene>
    <name evidence="4" type="ORF">SAMN06265350_104155</name>
</gene>
<dbReference type="SUPFAM" id="SSF56214">
    <property type="entry name" value="4'-phosphopantetheinyl transferase"/>
    <property type="match status" value="2"/>
</dbReference>
<accession>A0A521CKD6</accession>
<dbReference type="RefSeq" id="WP_142603116.1">
    <property type="nucleotide sequence ID" value="NZ_FXSZ01000004.1"/>
</dbReference>
<dbReference type="PANTHER" id="PTHR12215:SF10">
    <property type="entry name" value="L-AMINOADIPATE-SEMIALDEHYDE DEHYDROGENASE-PHOSPHOPANTETHEINYL TRANSFERASE"/>
    <property type="match status" value="1"/>
</dbReference>
<dbReference type="EMBL" id="FXSZ01000004">
    <property type="protein sequence ID" value="SMO59919.1"/>
    <property type="molecule type" value="Genomic_DNA"/>
</dbReference>
<sequence>MPIVLHKIIDAATEFAVWKIEEPAHLLYSKLQLDEGEKSVYQSLSKGKRELHWLGSRVLLRTLINTQDYIKTGIDEHNKPFLVNFPHYFSLSHSFDYAAVMISQTNRVGIDIEEIKEKIERVVNKFLSEKEQAFIDPSHRIHHLYACWAAKEALYKMYGKKGLNFIEGIILDSFPYSMDGGVISARILMPDTPEPLTVNYFEFEDYMVAYVKED</sequence>
<dbReference type="Gene3D" id="3.90.470.20">
    <property type="entry name" value="4'-phosphopantetheinyl transferase domain"/>
    <property type="match status" value="1"/>
</dbReference>
<comment type="similarity">
    <text evidence="1">Belongs to the P-Pant transferase superfamily. Gsp/Sfp/HetI/AcpT family.</text>
</comment>
<dbReference type="Proteomes" id="UP000315971">
    <property type="component" value="Unassembled WGS sequence"/>
</dbReference>
<evidence type="ECO:0000259" key="3">
    <source>
        <dbReference type="Pfam" id="PF01648"/>
    </source>
</evidence>
<dbReference type="GO" id="GO:0008897">
    <property type="term" value="F:holo-[acyl-carrier-protein] synthase activity"/>
    <property type="evidence" value="ECO:0007669"/>
    <property type="project" value="InterPro"/>
</dbReference>
<dbReference type="InterPro" id="IPR008278">
    <property type="entry name" value="4-PPantetheinyl_Trfase_dom"/>
</dbReference>
<organism evidence="4 5">
    <name type="scientific">Solitalea koreensis</name>
    <dbReference type="NCBI Taxonomy" id="543615"/>
    <lineage>
        <taxon>Bacteria</taxon>
        <taxon>Pseudomonadati</taxon>
        <taxon>Bacteroidota</taxon>
        <taxon>Sphingobacteriia</taxon>
        <taxon>Sphingobacteriales</taxon>
        <taxon>Sphingobacteriaceae</taxon>
        <taxon>Solitalea</taxon>
    </lineage>
</organism>
<keyword evidence="2 4" id="KW-0808">Transferase</keyword>
<dbReference type="GO" id="GO:0005829">
    <property type="term" value="C:cytosol"/>
    <property type="evidence" value="ECO:0007669"/>
    <property type="project" value="TreeGrafter"/>
</dbReference>
<reference evidence="4 5" key="1">
    <citation type="submission" date="2017-05" db="EMBL/GenBank/DDBJ databases">
        <authorList>
            <person name="Varghese N."/>
            <person name="Submissions S."/>
        </authorList>
    </citation>
    <scope>NUCLEOTIDE SEQUENCE [LARGE SCALE GENOMIC DNA]</scope>
    <source>
        <strain evidence="4 5">DSM 21342</strain>
    </source>
</reference>
<evidence type="ECO:0000256" key="1">
    <source>
        <dbReference type="ARBA" id="ARBA00010990"/>
    </source>
</evidence>
<evidence type="ECO:0000256" key="2">
    <source>
        <dbReference type="ARBA" id="ARBA00022679"/>
    </source>
</evidence>
<dbReference type="InterPro" id="IPR050559">
    <property type="entry name" value="P-Pant_transferase_sf"/>
</dbReference>
<evidence type="ECO:0000313" key="4">
    <source>
        <dbReference type="EMBL" id="SMO59919.1"/>
    </source>
</evidence>
<keyword evidence="5" id="KW-1185">Reference proteome</keyword>
<dbReference type="Pfam" id="PF01648">
    <property type="entry name" value="ACPS"/>
    <property type="match status" value="1"/>
</dbReference>
<dbReference type="PANTHER" id="PTHR12215">
    <property type="entry name" value="PHOSPHOPANTETHEINE TRANSFERASE"/>
    <property type="match status" value="1"/>
</dbReference>
<dbReference type="GO" id="GO:0019878">
    <property type="term" value="P:lysine biosynthetic process via aminoadipic acid"/>
    <property type="evidence" value="ECO:0007669"/>
    <property type="project" value="TreeGrafter"/>
</dbReference>
<dbReference type="AlphaFoldDB" id="A0A521CKD6"/>
<dbReference type="InterPro" id="IPR037143">
    <property type="entry name" value="4-PPantetheinyl_Trfase_dom_sf"/>
</dbReference>
<dbReference type="GO" id="GO:0000287">
    <property type="term" value="F:magnesium ion binding"/>
    <property type="evidence" value="ECO:0007669"/>
    <property type="project" value="InterPro"/>
</dbReference>
<protein>
    <submittedName>
        <fullName evidence="4">Phosphopantetheine--protein transferase domain-containing protein</fullName>
    </submittedName>
</protein>
<evidence type="ECO:0000313" key="5">
    <source>
        <dbReference type="Proteomes" id="UP000315971"/>
    </source>
</evidence>